<dbReference type="RefSeq" id="XP_067076419.1">
    <property type="nucleotide sequence ID" value="XM_067220318.1"/>
</dbReference>
<keyword evidence="3" id="KW-1185">Reference proteome</keyword>
<feature type="region of interest" description="Disordered" evidence="1">
    <location>
        <begin position="291"/>
        <end position="311"/>
    </location>
</feature>
<organism evidence="2 3">
    <name type="scientific">Trypanosoma equiperdum</name>
    <dbReference type="NCBI Taxonomy" id="5694"/>
    <lineage>
        <taxon>Eukaryota</taxon>
        <taxon>Discoba</taxon>
        <taxon>Euglenozoa</taxon>
        <taxon>Kinetoplastea</taxon>
        <taxon>Metakinetoplastina</taxon>
        <taxon>Trypanosomatida</taxon>
        <taxon>Trypanosomatidae</taxon>
        <taxon>Trypanosoma</taxon>
    </lineage>
</organism>
<dbReference type="Proteomes" id="UP000195570">
    <property type="component" value="Unassembled WGS sequence"/>
</dbReference>
<reference evidence="2" key="1">
    <citation type="submission" date="2016-09" db="EMBL/GenBank/DDBJ databases">
        <authorList>
            <person name="Hebert L."/>
            <person name="Moumen B."/>
        </authorList>
    </citation>
    <scope>NUCLEOTIDE SEQUENCE [LARGE SCALE GENOMIC DNA]</scope>
    <source>
        <strain evidence="2">OVI</strain>
    </source>
</reference>
<accession>A0A1G4HZH9</accession>
<dbReference type="GeneID" id="92374040"/>
<protein>
    <submittedName>
        <fullName evidence="2">Uncharacterized protein</fullName>
    </submittedName>
</protein>
<proteinExistence type="predicted"/>
<evidence type="ECO:0000256" key="1">
    <source>
        <dbReference type="SAM" id="MobiDB-lite"/>
    </source>
</evidence>
<dbReference type="VEuPathDB" id="TriTrypDB:TEOVI_000010000"/>
<name>A0A1G4HZH9_TRYEQ</name>
<sequence>MAQTSFTPLSFSTTSSWVTLDPNGVYISGGSYNNSSPVHTERRQLLQPLNDGPFASWHQHPPSSPGSTYASDDCYNLNTVCSEWSVLCVEHSPTLSQGGSRYETPREGTNQVRTFPTSLSSETQQDILFTSTAGLCGDITGTSRVPLRSGVLRSTAHPSLRPQLFPFSSTNNFSPLSQIVVTSVFGRYLSQQLSTLHVRECIGSESDVDTSIPSRGSSPFAASRGSWDEVDYNSCCDEYSYERVSEGTCQCSSSTASQSCSEKGTLPGSVLTELFLSFVLKNVLSGTNGRDTYRHSSKKTTGSSRNDATESNEHRGWSMVSRWFVTNVEPLVVCTVYGIMVFVL</sequence>
<evidence type="ECO:0000313" key="3">
    <source>
        <dbReference type="Proteomes" id="UP000195570"/>
    </source>
</evidence>
<dbReference type="AlphaFoldDB" id="A0A1G4HZH9"/>
<comment type="caution">
    <text evidence="2">The sequence shown here is derived from an EMBL/GenBank/DDBJ whole genome shotgun (WGS) entry which is preliminary data.</text>
</comment>
<dbReference type="EMBL" id="CZPT02000133">
    <property type="protein sequence ID" value="SCU64707.1"/>
    <property type="molecule type" value="Genomic_DNA"/>
</dbReference>
<gene>
    <name evidence="2" type="ORF">TEOVI_000010000</name>
</gene>
<evidence type="ECO:0000313" key="2">
    <source>
        <dbReference type="EMBL" id="SCU64707.1"/>
    </source>
</evidence>